<name>A0A261Y1Y2_9FUNG</name>
<dbReference type="Pfam" id="PF00249">
    <property type="entry name" value="Myb_DNA-binding"/>
    <property type="match status" value="1"/>
</dbReference>
<feature type="region of interest" description="Disordered" evidence="5">
    <location>
        <begin position="320"/>
        <end position="343"/>
    </location>
</feature>
<feature type="domain" description="HTH myb-type" evidence="8">
    <location>
        <begin position="233"/>
        <end position="293"/>
    </location>
</feature>
<keyword evidence="10" id="KW-1185">Reference proteome</keyword>
<evidence type="ECO:0000256" key="2">
    <source>
        <dbReference type="ARBA" id="ARBA00022771"/>
    </source>
</evidence>
<dbReference type="InterPro" id="IPR017930">
    <property type="entry name" value="Myb_dom"/>
</dbReference>
<dbReference type="PROSITE" id="PS50090">
    <property type="entry name" value="MYB_LIKE"/>
    <property type="match status" value="1"/>
</dbReference>
<dbReference type="Proteomes" id="UP000242875">
    <property type="component" value="Unassembled WGS sequence"/>
</dbReference>
<feature type="compositionally biased region" description="Basic and acidic residues" evidence="5">
    <location>
        <begin position="186"/>
        <end position="197"/>
    </location>
</feature>
<gene>
    <name evidence="9" type="ORF">BZG36_02024</name>
</gene>
<evidence type="ECO:0000259" key="6">
    <source>
        <dbReference type="PROSITE" id="PS50090"/>
    </source>
</evidence>
<evidence type="ECO:0000256" key="5">
    <source>
        <dbReference type="SAM" id="MobiDB-lite"/>
    </source>
</evidence>
<dbReference type="PROSITE" id="PS01357">
    <property type="entry name" value="ZF_ZZ_1"/>
    <property type="match status" value="1"/>
</dbReference>
<reference evidence="9 10" key="1">
    <citation type="journal article" date="2017" name="Mycologia">
        <title>Bifiguratus adelaidae, gen. et sp. nov., a new member of Mucoromycotina in endophytic and soil-dwelling habitats.</title>
        <authorList>
            <person name="Torres-Cruz T.J."/>
            <person name="Billingsley Tobias T.L."/>
            <person name="Almatruk M."/>
            <person name="Hesse C."/>
            <person name="Kuske C.R."/>
            <person name="Desiro A."/>
            <person name="Benucci G.M."/>
            <person name="Bonito G."/>
            <person name="Stajich J.E."/>
            <person name="Dunlap C."/>
            <person name="Arnold A.E."/>
            <person name="Porras-Alfaro A."/>
        </authorList>
    </citation>
    <scope>NUCLEOTIDE SEQUENCE [LARGE SCALE GENOMIC DNA]</scope>
    <source>
        <strain evidence="9 10">AZ0501</strain>
    </source>
</reference>
<dbReference type="InterPro" id="IPR000433">
    <property type="entry name" value="Znf_ZZ"/>
</dbReference>
<dbReference type="InterPro" id="IPR037830">
    <property type="entry name" value="ZZZ3"/>
</dbReference>
<dbReference type="InterPro" id="IPR001005">
    <property type="entry name" value="SANT/Myb"/>
</dbReference>
<dbReference type="SUPFAM" id="SSF46689">
    <property type="entry name" value="Homeodomain-like"/>
    <property type="match status" value="1"/>
</dbReference>
<feature type="domain" description="Myb-like" evidence="6">
    <location>
        <begin position="233"/>
        <end position="289"/>
    </location>
</feature>
<evidence type="ECO:0000259" key="8">
    <source>
        <dbReference type="PROSITE" id="PS51294"/>
    </source>
</evidence>
<feature type="domain" description="ZZ-type" evidence="7">
    <location>
        <begin position="392"/>
        <end position="452"/>
    </location>
</feature>
<dbReference type="SUPFAM" id="SSF57850">
    <property type="entry name" value="RING/U-box"/>
    <property type="match status" value="1"/>
</dbReference>
<evidence type="ECO:0000256" key="1">
    <source>
        <dbReference type="ARBA" id="ARBA00022723"/>
    </source>
</evidence>
<evidence type="ECO:0000256" key="4">
    <source>
        <dbReference type="PROSITE-ProRule" id="PRU00228"/>
    </source>
</evidence>
<dbReference type="PANTHER" id="PTHR22705">
    <property type="entry name" value="ZINC FINGER, ZZ DOMAIN CONTAINING 3"/>
    <property type="match status" value="1"/>
</dbReference>
<dbReference type="SMART" id="SM00717">
    <property type="entry name" value="SANT"/>
    <property type="match status" value="1"/>
</dbReference>
<dbReference type="GO" id="GO:0008270">
    <property type="term" value="F:zinc ion binding"/>
    <property type="evidence" value="ECO:0007669"/>
    <property type="project" value="UniProtKB-KW"/>
</dbReference>
<keyword evidence="1" id="KW-0479">Metal-binding</keyword>
<dbReference type="PROSITE" id="PS51294">
    <property type="entry name" value="HTH_MYB"/>
    <property type="match status" value="1"/>
</dbReference>
<evidence type="ECO:0000259" key="7">
    <source>
        <dbReference type="PROSITE" id="PS50135"/>
    </source>
</evidence>
<evidence type="ECO:0008006" key="11">
    <source>
        <dbReference type="Google" id="ProtNLM"/>
    </source>
</evidence>
<dbReference type="AlphaFoldDB" id="A0A261Y1Y2"/>
<evidence type="ECO:0000256" key="3">
    <source>
        <dbReference type="ARBA" id="ARBA00022833"/>
    </source>
</evidence>
<sequence length="471" mass="52605">MAETDKERQAILEGSADYQLVLSAMQLLRQQLEHAKLDIKRLQELKAKAIEFPLETVEHLRAQTLTAPPKLQQVVLIPDIDWSQYPSEQDRATSGSAARYFQHPLLHRVCPPMASLRETELPSNPQLEELQNAEETILARDNLFTTATQSTTQPNHNIPSTTQETTSSPGKRLPQHHRVNHSTPPAERKRLDSHGAESDAESMASTSRSKTLTEQKTDGTSTRKRKNSDTKEKPETYNQPWSEEEQERLERLLEIYPHEAVQAQRWEKISKALGTRNPRQVASRVQKYFIKLAKHGLEVPGTITIPPSALSKAERMALGADPAPRKEKIKTASPRVSQKPSHAGYNAMVSGGITNTRISGSHYLNVKARPSVLMLEDEDGTLPSHGKAQAVHLGYVCDACGAEPIVGVRYKCIDCPEEEEVDLCSDCYAQKRFENGHHLLSHAFEAIHSAEELPYYEDSTEFAYLGSGAEA</sequence>
<dbReference type="SMART" id="SM00291">
    <property type="entry name" value="ZnF_ZZ"/>
    <property type="match status" value="1"/>
</dbReference>
<proteinExistence type="predicted"/>
<dbReference type="PROSITE" id="PS50135">
    <property type="entry name" value="ZF_ZZ_2"/>
    <property type="match status" value="1"/>
</dbReference>
<accession>A0A261Y1Y2</accession>
<dbReference type="CDD" id="cd02249">
    <property type="entry name" value="ZZ"/>
    <property type="match status" value="1"/>
</dbReference>
<organism evidence="9 10">
    <name type="scientific">Bifiguratus adelaidae</name>
    <dbReference type="NCBI Taxonomy" id="1938954"/>
    <lineage>
        <taxon>Eukaryota</taxon>
        <taxon>Fungi</taxon>
        <taxon>Fungi incertae sedis</taxon>
        <taxon>Mucoromycota</taxon>
        <taxon>Mucoromycotina</taxon>
        <taxon>Endogonomycetes</taxon>
        <taxon>Endogonales</taxon>
        <taxon>Endogonales incertae sedis</taxon>
        <taxon>Bifiguratus</taxon>
    </lineage>
</organism>
<evidence type="ECO:0000313" key="9">
    <source>
        <dbReference type="EMBL" id="OZJ04637.1"/>
    </source>
</evidence>
<comment type="caution">
    <text evidence="9">The sequence shown here is derived from an EMBL/GenBank/DDBJ whole genome shotgun (WGS) entry which is preliminary data.</text>
</comment>
<keyword evidence="3" id="KW-0862">Zinc</keyword>
<dbReference type="PANTHER" id="PTHR22705:SF0">
    <property type="entry name" value="ZZ-TYPE ZINC FINGER-CONTAINING PROTEIN 3"/>
    <property type="match status" value="1"/>
</dbReference>
<dbReference type="InterPro" id="IPR043145">
    <property type="entry name" value="Znf_ZZ_sf"/>
</dbReference>
<dbReference type="InterPro" id="IPR009057">
    <property type="entry name" value="Homeodomain-like_sf"/>
</dbReference>
<dbReference type="EMBL" id="MVBO01000034">
    <property type="protein sequence ID" value="OZJ04637.1"/>
    <property type="molecule type" value="Genomic_DNA"/>
</dbReference>
<dbReference type="OrthoDB" id="424753at2759"/>
<dbReference type="Gene3D" id="3.30.60.90">
    <property type="match status" value="1"/>
</dbReference>
<protein>
    <recommendedName>
        <fullName evidence="11">ZZ-type domain-containing protein</fullName>
    </recommendedName>
</protein>
<feature type="compositionally biased region" description="Polar residues" evidence="5">
    <location>
        <begin position="148"/>
        <end position="169"/>
    </location>
</feature>
<dbReference type="Gene3D" id="1.10.10.60">
    <property type="entry name" value="Homeodomain-like"/>
    <property type="match status" value="1"/>
</dbReference>
<feature type="region of interest" description="Disordered" evidence="5">
    <location>
        <begin position="148"/>
        <end position="245"/>
    </location>
</feature>
<dbReference type="Pfam" id="PF00569">
    <property type="entry name" value="ZZ"/>
    <property type="match status" value="1"/>
</dbReference>
<evidence type="ECO:0000313" key="10">
    <source>
        <dbReference type="Proteomes" id="UP000242875"/>
    </source>
</evidence>
<keyword evidence="2 4" id="KW-0863">Zinc-finger</keyword>